<dbReference type="OrthoDB" id="10405351at2759"/>
<reference evidence="2" key="1">
    <citation type="journal article" date="2017" name="Gigascience">
        <title>The genome draft of coconut (Cocos nucifera).</title>
        <authorList>
            <person name="Xiao Y."/>
            <person name="Xu P."/>
            <person name="Fan H."/>
            <person name="Baudouin L."/>
            <person name="Xia W."/>
            <person name="Bocs S."/>
            <person name="Xu J."/>
            <person name="Li Q."/>
            <person name="Guo A."/>
            <person name="Zhou L."/>
            <person name="Li J."/>
            <person name="Wu Y."/>
            <person name="Ma Z."/>
            <person name="Armero A."/>
            <person name="Issali A.E."/>
            <person name="Liu N."/>
            <person name="Peng M."/>
            <person name="Yang Y."/>
        </authorList>
    </citation>
    <scope>NUCLEOTIDE SEQUENCE</scope>
    <source>
        <tissue evidence="2">Spear leaf of Hainan Tall coconut</tissue>
    </source>
</reference>
<dbReference type="EMBL" id="CM017874">
    <property type="protein sequence ID" value="KAG1334325.1"/>
    <property type="molecule type" value="Genomic_DNA"/>
</dbReference>
<organism evidence="2 3">
    <name type="scientific">Cocos nucifera</name>
    <name type="common">Coconut palm</name>
    <dbReference type="NCBI Taxonomy" id="13894"/>
    <lineage>
        <taxon>Eukaryota</taxon>
        <taxon>Viridiplantae</taxon>
        <taxon>Streptophyta</taxon>
        <taxon>Embryophyta</taxon>
        <taxon>Tracheophyta</taxon>
        <taxon>Spermatophyta</taxon>
        <taxon>Magnoliopsida</taxon>
        <taxon>Liliopsida</taxon>
        <taxon>Arecaceae</taxon>
        <taxon>Arecoideae</taxon>
        <taxon>Cocoseae</taxon>
        <taxon>Attaleinae</taxon>
        <taxon>Cocos</taxon>
    </lineage>
</organism>
<dbReference type="Proteomes" id="UP000797356">
    <property type="component" value="Chromosome 3"/>
</dbReference>
<proteinExistence type="predicted"/>
<name>A0A8K0I2Z4_COCNU</name>
<comment type="caution">
    <text evidence="2">The sequence shown here is derived from an EMBL/GenBank/DDBJ whole genome shotgun (WGS) entry which is preliminary data.</text>
</comment>
<keyword evidence="3" id="KW-1185">Reference proteome</keyword>
<gene>
    <name evidence="2" type="ORF">COCNU_03G004440</name>
</gene>
<accession>A0A8K0I2Z4</accession>
<evidence type="ECO:0000256" key="1">
    <source>
        <dbReference type="SAM" id="Phobius"/>
    </source>
</evidence>
<keyword evidence="1" id="KW-1133">Transmembrane helix</keyword>
<keyword evidence="1" id="KW-0812">Transmembrane</keyword>
<evidence type="ECO:0000313" key="2">
    <source>
        <dbReference type="EMBL" id="KAG1334325.1"/>
    </source>
</evidence>
<dbReference type="AlphaFoldDB" id="A0A8K0I2Z4"/>
<reference evidence="2" key="2">
    <citation type="submission" date="2019-07" db="EMBL/GenBank/DDBJ databases">
        <authorList>
            <person name="Yang Y."/>
            <person name="Bocs S."/>
            <person name="Baudouin L."/>
        </authorList>
    </citation>
    <scope>NUCLEOTIDE SEQUENCE</scope>
    <source>
        <tissue evidence="2">Spear leaf of Hainan Tall coconut</tissue>
    </source>
</reference>
<evidence type="ECO:0000313" key="3">
    <source>
        <dbReference type="Proteomes" id="UP000797356"/>
    </source>
</evidence>
<feature type="transmembrane region" description="Helical" evidence="1">
    <location>
        <begin position="57"/>
        <end position="78"/>
    </location>
</feature>
<feature type="transmembrane region" description="Helical" evidence="1">
    <location>
        <begin position="90"/>
        <end position="113"/>
    </location>
</feature>
<sequence length="114" mass="12238">MVAYDPAERRLPGQAPTDHTIRRKLVLVAMFALCVACGGFVLAGLPSRLISEMIILMPNFTVFIHGLMVIYYFMAISTGIPGLPTSAAKLIAVTLAVSVATLFLNSTCLILVAR</sequence>
<protein>
    <submittedName>
        <fullName evidence="2">Uncharacterized protein</fullName>
    </submittedName>
</protein>
<keyword evidence="1" id="KW-0472">Membrane</keyword>
<feature type="transmembrane region" description="Helical" evidence="1">
    <location>
        <begin position="25"/>
        <end position="45"/>
    </location>
</feature>